<comment type="caution">
    <text evidence="3">The sequence shown here is derived from an EMBL/GenBank/DDBJ whole genome shotgun (WGS) entry which is preliminary data.</text>
</comment>
<dbReference type="InterPro" id="IPR005545">
    <property type="entry name" value="YCII"/>
</dbReference>
<keyword evidence="4" id="KW-1185">Reference proteome</keyword>
<accession>A0A840P3U2</accession>
<organism evidence="3 4">
    <name type="scientific">Thermocatellispora tengchongensis</name>
    <dbReference type="NCBI Taxonomy" id="1073253"/>
    <lineage>
        <taxon>Bacteria</taxon>
        <taxon>Bacillati</taxon>
        <taxon>Actinomycetota</taxon>
        <taxon>Actinomycetes</taxon>
        <taxon>Streptosporangiales</taxon>
        <taxon>Streptosporangiaceae</taxon>
        <taxon>Thermocatellispora</taxon>
    </lineage>
</organism>
<evidence type="ECO:0000259" key="2">
    <source>
        <dbReference type="Pfam" id="PF03795"/>
    </source>
</evidence>
<protein>
    <recommendedName>
        <fullName evidence="2">YCII-related domain-containing protein</fullName>
    </recommendedName>
</protein>
<sequence>MRYALLINLLPESYAGLGEEEIAAVNAEYIALRADERVIGGEQLQPAETATTVRSAGGELLVTDGPFADTKEVFGGFFIVEAADLDAALEVAARVPAVRMGGSVEVRPLVEF</sequence>
<proteinExistence type="inferred from homology"/>
<dbReference type="Pfam" id="PF03795">
    <property type="entry name" value="YCII"/>
    <property type="match status" value="1"/>
</dbReference>
<feature type="domain" description="YCII-related" evidence="2">
    <location>
        <begin position="1"/>
        <end position="112"/>
    </location>
</feature>
<evidence type="ECO:0000313" key="3">
    <source>
        <dbReference type="EMBL" id="MBB5131907.1"/>
    </source>
</evidence>
<dbReference type="AlphaFoldDB" id="A0A840P3U2"/>
<dbReference type="Proteomes" id="UP000578449">
    <property type="component" value="Unassembled WGS sequence"/>
</dbReference>
<dbReference type="RefSeq" id="WP_185048721.1">
    <property type="nucleotide sequence ID" value="NZ_BAABIX010000028.1"/>
</dbReference>
<name>A0A840P3U2_9ACTN</name>
<dbReference type="PANTHER" id="PTHR35174">
    <property type="entry name" value="BLL7171 PROTEIN-RELATED"/>
    <property type="match status" value="1"/>
</dbReference>
<dbReference type="PANTHER" id="PTHR35174:SF3">
    <property type="entry name" value="BLL7171 PROTEIN"/>
    <property type="match status" value="1"/>
</dbReference>
<reference evidence="3 4" key="1">
    <citation type="submission" date="2020-08" db="EMBL/GenBank/DDBJ databases">
        <title>Genomic Encyclopedia of Type Strains, Phase IV (KMG-IV): sequencing the most valuable type-strain genomes for metagenomic binning, comparative biology and taxonomic classification.</title>
        <authorList>
            <person name="Goeker M."/>
        </authorList>
    </citation>
    <scope>NUCLEOTIDE SEQUENCE [LARGE SCALE GENOMIC DNA]</scope>
    <source>
        <strain evidence="3 4">DSM 45615</strain>
    </source>
</reference>
<dbReference type="EMBL" id="JACHGN010000003">
    <property type="protein sequence ID" value="MBB5131907.1"/>
    <property type="molecule type" value="Genomic_DNA"/>
</dbReference>
<gene>
    <name evidence="3" type="ORF">HNP84_001620</name>
</gene>
<dbReference type="Gene3D" id="3.30.70.1060">
    <property type="entry name" value="Dimeric alpha+beta barrel"/>
    <property type="match status" value="1"/>
</dbReference>
<dbReference type="InterPro" id="IPR011008">
    <property type="entry name" value="Dimeric_a/b-barrel"/>
</dbReference>
<evidence type="ECO:0000256" key="1">
    <source>
        <dbReference type="ARBA" id="ARBA00007689"/>
    </source>
</evidence>
<comment type="similarity">
    <text evidence="1">Belongs to the YciI family.</text>
</comment>
<evidence type="ECO:0000313" key="4">
    <source>
        <dbReference type="Proteomes" id="UP000578449"/>
    </source>
</evidence>
<dbReference type="SUPFAM" id="SSF54909">
    <property type="entry name" value="Dimeric alpha+beta barrel"/>
    <property type="match status" value="1"/>
</dbReference>